<dbReference type="RefSeq" id="WP_323298719.1">
    <property type="nucleotide sequence ID" value="NZ_JAYFUM010000029.1"/>
</dbReference>
<evidence type="ECO:0000313" key="3">
    <source>
        <dbReference type="Proteomes" id="UP001302949"/>
    </source>
</evidence>
<dbReference type="InterPro" id="IPR004027">
    <property type="entry name" value="SEC_C_motif"/>
</dbReference>
<dbReference type="InterPro" id="IPR032710">
    <property type="entry name" value="NTF2-like_dom_sf"/>
</dbReference>
<dbReference type="SUPFAM" id="SSF103642">
    <property type="entry name" value="Sec-C motif"/>
    <property type="match status" value="1"/>
</dbReference>
<dbReference type="Gene3D" id="3.10.450.50">
    <property type="match status" value="1"/>
</dbReference>
<feature type="domain" description="YchJ-like middle NTF2-like" evidence="1">
    <location>
        <begin position="30"/>
        <end position="130"/>
    </location>
</feature>
<dbReference type="NCBIfam" id="NF002449">
    <property type="entry name" value="PRK01617.1"/>
    <property type="match status" value="1"/>
</dbReference>
<organism evidence="2 3">
    <name type="scientific">Arcicella rigui</name>
    <dbReference type="NCBI Taxonomy" id="797020"/>
    <lineage>
        <taxon>Bacteria</taxon>
        <taxon>Pseudomonadati</taxon>
        <taxon>Bacteroidota</taxon>
        <taxon>Cytophagia</taxon>
        <taxon>Cytophagales</taxon>
        <taxon>Flectobacillaceae</taxon>
        <taxon>Arcicella</taxon>
    </lineage>
</organism>
<sequence>MMPAQCYCGSHLPFSECCEPIITGKKEALTAEALMRSRYSAYASIAPEYLMQSTYFSERSKFTEQDLSDWASENQWKKLEIISIKNGQINDSTGEVSFKAYFQDAEGKNQIHHEHSTFIKENGKWFYVKGIINPQKLSPAVLIGRNDPCICGSGKKYKKCCGV</sequence>
<accession>A0ABU5QFN7</accession>
<keyword evidence="3" id="KW-1185">Reference proteome</keyword>
<evidence type="ECO:0000313" key="2">
    <source>
        <dbReference type="EMBL" id="MEA5141563.1"/>
    </source>
</evidence>
<dbReference type="PANTHER" id="PTHR33747:SF1">
    <property type="entry name" value="ADENYLATE CYCLASE-ASSOCIATED CAP C-TERMINAL DOMAIN-CONTAINING PROTEIN"/>
    <property type="match status" value="1"/>
</dbReference>
<dbReference type="PANTHER" id="PTHR33747">
    <property type="entry name" value="UPF0225 PROTEIN SCO1677"/>
    <property type="match status" value="1"/>
</dbReference>
<dbReference type="InterPro" id="IPR048469">
    <property type="entry name" value="YchJ-like_M"/>
</dbReference>
<protein>
    <submittedName>
        <fullName evidence="2">YchJ family protein</fullName>
    </submittedName>
</protein>
<dbReference type="NCBIfam" id="NF002486">
    <property type="entry name" value="PRK01752.1"/>
    <property type="match status" value="1"/>
</dbReference>
<evidence type="ECO:0000259" key="1">
    <source>
        <dbReference type="Pfam" id="PF17775"/>
    </source>
</evidence>
<dbReference type="EMBL" id="JAYFUM010000029">
    <property type="protein sequence ID" value="MEA5141563.1"/>
    <property type="molecule type" value="Genomic_DNA"/>
</dbReference>
<dbReference type="Pfam" id="PF17775">
    <property type="entry name" value="YchJ_M-like"/>
    <property type="match status" value="1"/>
</dbReference>
<dbReference type="Pfam" id="PF02810">
    <property type="entry name" value="SEC-C"/>
    <property type="match status" value="1"/>
</dbReference>
<gene>
    <name evidence="2" type="ORF">VB248_20580</name>
</gene>
<name>A0ABU5QFN7_9BACT</name>
<dbReference type="SUPFAM" id="SSF54427">
    <property type="entry name" value="NTF2-like"/>
    <property type="match status" value="1"/>
</dbReference>
<comment type="caution">
    <text evidence="2">The sequence shown here is derived from an EMBL/GenBank/DDBJ whole genome shotgun (WGS) entry which is preliminary data.</text>
</comment>
<reference evidence="2 3" key="1">
    <citation type="submission" date="2023-12" db="EMBL/GenBank/DDBJ databases">
        <title>Novel species of the genus Arcicella isolated from rivers.</title>
        <authorList>
            <person name="Lu H."/>
        </authorList>
    </citation>
    <scope>NUCLEOTIDE SEQUENCE [LARGE SCALE GENOMIC DNA]</scope>
    <source>
        <strain evidence="2 3">KCTC 23307</strain>
    </source>
</reference>
<proteinExistence type="predicted"/>
<dbReference type="Proteomes" id="UP001302949">
    <property type="component" value="Unassembled WGS sequence"/>
</dbReference>